<protein>
    <submittedName>
        <fullName evidence="2">Uncharacterized protein</fullName>
    </submittedName>
</protein>
<evidence type="ECO:0000256" key="1">
    <source>
        <dbReference type="SAM" id="MobiDB-lite"/>
    </source>
</evidence>
<feature type="compositionally biased region" description="Basic residues" evidence="1">
    <location>
        <begin position="1"/>
        <end position="19"/>
    </location>
</feature>
<dbReference type="AlphaFoldDB" id="A0AAV7JR86"/>
<feature type="region of interest" description="Disordered" evidence="1">
    <location>
        <begin position="1"/>
        <end position="22"/>
    </location>
</feature>
<accession>A0AAV7JR86</accession>
<gene>
    <name evidence="2" type="ORF">LOD99_5215</name>
</gene>
<keyword evidence="3" id="KW-1185">Reference proteome</keyword>
<dbReference type="EMBL" id="JAKMXF010000304">
    <property type="protein sequence ID" value="KAI6651408.1"/>
    <property type="molecule type" value="Genomic_DNA"/>
</dbReference>
<proteinExistence type="predicted"/>
<comment type="caution">
    <text evidence="2">The sequence shown here is derived from an EMBL/GenBank/DDBJ whole genome shotgun (WGS) entry which is preliminary data.</text>
</comment>
<evidence type="ECO:0000313" key="3">
    <source>
        <dbReference type="Proteomes" id="UP001165289"/>
    </source>
</evidence>
<name>A0AAV7JR86_9METZ</name>
<organism evidence="2 3">
    <name type="scientific">Oopsacas minuta</name>
    <dbReference type="NCBI Taxonomy" id="111878"/>
    <lineage>
        <taxon>Eukaryota</taxon>
        <taxon>Metazoa</taxon>
        <taxon>Porifera</taxon>
        <taxon>Hexactinellida</taxon>
        <taxon>Hexasterophora</taxon>
        <taxon>Lyssacinosida</taxon>
        <taxon>Leucopsacidae</taxon>
        <taxon>Oopsacas</taxon>
    </lineage>
</organism>
<evidence type="ECO:0000313" key="2">
    <source>
        <dbReference type="EMBL" id="KAI6651408.1"/>
    </source>
</evidence>
<dbReference type="Proteomes" id="UP001165289">
    <property type="component" value="Unassembled WGS sequence"/>
</dbReference>
<sequence length="177" mass="20081">MHNFKKHKASQKSTAKRRHTDAGEHALSILIAKNEMDSLSTFSDNRPPHRSPELQTAYDSNPHAGIFKRIFRSKSLKKNTNVILSSRSNSTILKDSLPLLRSDSNNYVSVQDSIIYLVFQNSIREVSLPSVLTFDWITSSFKSTFNMNFSTDFESSFNFNIKHSNADSFSVSQSLLL</sequence>
<reference evidence="2 3" key="1">
    <citation type="journal article" date="2023" name="BMC Biol.">
        <title>The compact genome of the sponge Oopsacas minuta (Hexactinellida) is lacking key metazoan core genes.</title>
        <authorList>
            <person name="Santini S."/>
            <person name="Schenkelaars Q."/>
            <person name="Jourda C."/>
            <person name="Duchesne M."/>
            <person name="Belahbib H."/>
            <person name="Rocher C."/>
            <person name="Selva M."/>
            <person name="Riesgo A."/>
            <person name="Vervoort M."/>
            <person name="Leys S.P."/>
            <person name="Kodjabachian L."/>
            <person name="Le Bivic A."/>
            <person name="Borchiellini C."/>
            <person name="Claverie J.M."/>
            <person name="Renard E."/>
        </authorList>
    </citation>
    <scope>NUCLEOTIDE SEQUENCE [LARGE SCALE GENOMIC DNA]</scope>
    <source>
        <strain evidence="2">SPO-2</strain>
    </source>
</reference>